<dbReference type="EMBL" id="RCTF01000022">
    <property type="protein sequence ID" value="RLP73619.1"/>
    <property type="molecule type" value="Genomic_DNA"/>
</dbReference>
<protein>
    <submittedName>
        <fullName evidence="1">DUF938 domain-containing protein</fullName>
    </submittedName>
</protein>
<proteinExistence type="predicted"/>
<sequence length="204" mass="21139">MSGLPDSRLSAPSALRNRGPILDVLREVLPAAGLVLEIASGSGEHVVHFARNLPDLSFQPTDPAPDARASVAAHAAAEGLANVRPPLALDAAAPDWPVGDVDATVCINMIHISPWASTQGLMAGAGARLPAGGPLVLYGPYVRDGIETAPSNLAFDASLKARNPAFGLRRLEDVAAEAARHGLALEQIVEMPANNLAVVFRKTG</sequence>
<accession>A0A3L7A076</accession>
<keyword evidence="2" id="KW-1185">Reference proteome</keyword>
<comment type="caution">
    <text evidence="1">The sequence shown here is derived from an EMBL/GenBank/DDBJ whole genome shotgun (WGS) entry which is preliminary data.</text>
</comment>
<dbReference type="PANTHER" id="PTHR20974">
    <property type="entry name" value="UPF0585 PROTEIN CG18661"/>
    <property type="match status" value="1"/>
</dbReference>
<dbReference type="Gene3D" id="3.40.50.150">
    <property type="entry name" value="Vaccinia Virus protein VP39"/>
    <property type="match status" value="1"/>
</dbReference>
<dbReference type="Pfam" id="PF06080">
    <property type="entry name" value="DUF938"/>
    <property type="match status" value="1"/>
</dbReference>
<dbReference type="PANTHER" id="PTHR20974:SF0">
    <property type="entry name" value="UPF0585 PROTEIN CG18661"/>
    <property type="match status" value="1"/>
</dbReference>
<dbReference type="Proteomes" id="UP000269692">
    <property type="component" value="Unassembled WGS sequence"/>
</dbReference>
<evidence type="ECO:0000313" key="2">
    <source>
        <dbReference type="Proteomes" id="UP000269692"/>
    </source>
</evidence>
<dbReference type="InterPro" id="IPR029063">
    <property type="entry name" value="SAM-dependent_MTases_sf"/>
</dbReference>
<reference evidence="1 2" key="1">
    <citation type="submission" date="2018-10" db="EMBL/GenBank/DDBJ databases">
        <title>Xanthobacter tagetidis genome sequencing and assembly.</title>
        <authorList>
            <person name="Maclea K.S."/>
            <person name="Goen A.E."/>
            <person name="Fatima S.A."/>
        </authorList>
    </citation>
    <scope>NUCLEOTIDE SEQUENCE [LARGE SCALE GENOMIC DNA]</scope>
    <source>
        <strain evidence="1 2">ATCC 700314</strain>
    </source>
</reference>
<dbReference type="OrthoDB" id="5525831at2"/>
<gene>
    <name evidence="1" type="ORF">D9R14_20380</name>
</gene>
<dbReference type="AlphaFoldDB" id="A0A3L7A076"/>
<dbReference type="SUPFAM" id="SSF53335">
    <property type="entry name" value="S-adenosyl-L-methionine-dependent methyltransferases"/>
    <property type="match status" value="1"/>
</dbReference>
<dbReference type="InterPro" id="IPR010342">
    <property type="entry name" value="DUF938"/>
</dbReference>
<organism evidence="1 2">
    <name type="scientific">Xanthobacter tagetidis</name>
    <dbReference type="NCBI Taxonomy" id="60216"/>
    <lineage>
        <taxon>Bacteria</taxon>
        <taxon>Pseudomonadati</taxon>
        <taxon>Pseudomonadota</taxon>
        <taxon>Alphaproteobacteria</taxon>
        <taxon>Hyphomicrobiales</taxon>
        <taxon>Xanthobacteraceae</taxon>
        <taxon>Xanthobacter</taxon>
    </lineage>
</organism>
<evidence type="ECO:0000313" key="1">
    <source>
        <dbReference type="EMBL" id="RLP73619.1"/>
    </source>
</evidence>
<name>A0A3L7A076_9HYPH</name>